<dbReference type="HAMAP" id="MF_00340">
    <property type="entry name" value="Ribosomal_bL32"/>
    <property type="match status" value="1"/>
</dbReference>
<keyword evidence="2 5" id="KW-0689">Ribosomal protein</keyword>
<name>A0A088CIY2_9VIRI</name>
<dbReference type="PANTHER" id="PTHR36083:SF1">
    <property type="entry name" value="LARGE RIBOSOMAL SUBUNIT PROTEIN BL32C"/>
    <property type="match status" value="1"/>
</dbReference>
<protein>
    <recommendedName>
        <fullName evidence="4 5">Large ribosomal subunit protein bL32c</fullName>
    </recommendedName>
</protein>
<proteinExistence type="inferred from homology"/>
<evidence type="ECO:0000256" key="4">
    <source>
        <dbReference type="ARBA" id="ARBA00035280"/>
    </source>
</evidence>
<keyword evidence="3 5" id="KW-0687">Ribonucleoprotein</keyword>
<dbReference type="PANTHER" id="PTHR36083">
    <property type="entry name" value="50S RIBOSOMAL PROTEIN L32, CHLOROPLASTIC"/>
    <property type="match status" value="1"/>
</dbReference>
<dbReference type="GO" id="GO:0015934">
    <property type="term" value="C:large ribosomal subunit"/>
    <property type="evidence" value="ECO:0007669"/>
    <property type="project" value="InterPro"/>
</dbReference>
<reference evidence="6" key="1">
    <citation type="journal article" date="2014" name="BMC Genomics">
        <title>Six newly sequenced chloroplast genomes from prasinophyte green algae provide insights into the relationships among prasinophyte lineages and the diversity of streamlined genome architecture in picoplanktonic species.</title>
        <authorList>
            <person name="Lemieux C."/>
            <person name="Otis C."/>
            <person name="Turmel M."/>
        </authorList>
    </citation>
    <scope>NUCLEOTIDE SEQUENCE</scope>
</reference>
<organism evidence="6">
    <name type="scientific">Prasinococcus sp. CCMP1194</name>
    <dbReference type="NCBI Taxonomy" id="110672"/>
    <lineage>
        <taxon>Eukaryota</taxon>
        <taxon>Viridiplantae</taxon>
        <taxon>Prasinodermophyta</taxon>
        <taxon>Palmophyllophyceae</taxon>
        <taxon>Prasinococcales</taxon>
        <taxon>Prasinococcaceae</taxon>
        <taxon>Prasinococcus</taxon>
    </lineage>
</organism>
<evidence type="ECO:0000256" key="3">
    <source>
        <dbReference type="ARBA" id="ARBA00023274"/>
    </source>
</evidence>
<evidence type="ECO:0000256" key="1">
    <source>
        <dbReference type="ARBA" id="ARBA00008560"/>
    </source>
</evidence>
<evidence type="ECO:0000256" key="2">
    <source>
        <dbReference type="ARBA" id="ARBA00022980"/>
    </source>
</evidence>
<dbReference type="EMBL" id="KJ746597">
    <property type="protein sequence ID" value="AID67476.1"/>
    <property type="molecule type" value="Genomic_DNA"/>
</dbReference>
<dbReference type="Pfam" id="PF01783">
    <property type="entry name" value="Ribosomal_L32p"/>
    <property type="match status" value="1"/>
</dbReference>
<dbReference type="InterPro" id="IPR002677">
    <property type="entry name" value="Ribosomal_bL32"/>
</dbReference>
<gene>
    <name evidence="5 6" type="primary">rpl32</name>
</gene>
<geneLocation type="chloroplast" evidence="6"/>
<sequence>MAVPKKRKSKTKTRQAKAVWKNKAAKVAEKSLSLAKSVLTGNSKFFYTASNSKTTDSDNN</sequence>
<dbReference type="GO" id="GO:0009507">
    <property type="term" value="C:chloroplast"/>
    <property type="evidence" value="ECO:0007669"/>
    <property type="project" value="UniProtKB-SubCell"/>
</dbReference>
<dbReference type="InterPro" id="IPR044958">
    <property type="entry name" value="Ribosomal_bL32_plant/cyanobact"/>
</dbReference>
<keyword evidence="6" id="KW-0150">Chloroplast</keyword>
<evidence type="ECO:0000256" key="5">
    <source>
        <dbReference type="HAMAP-Rule" id="MF_00340"/>
    </source>
</evidence>
<evidence type="ECO:0000313" key="6">
    <source>
        <dbReference type="EMBL" id="AID67476.1"/>
    </source>
</evidence>
<dbReference type="GO" id="GO:0003735">
    <property type="term" value="F:structural constituent of ribosome"/>
    <property type="evidence" value="ECO:0007669"/>
    <property type="project" value="InterPro"/>
</dbReference>
<comment type="similarity">
    <text evidence="1 5">Belongs to the bacterial ribosomal protein bL32 family.</text>
</comment>
<dbReference type="AlphaFoldDB" id="A0A088CIY2"/>
<keyword evidence="6" id="KW-0934">Plastid</keyword>
<accession>A0A088CIY2</accession>
<dbReference type="GO" id="GO:0006412">
    <property type="term" value="P:translation"/>
    <property type="evidence" value="ECO:0007669"/>
    <property type="project" value="UniProtKB-UniRule"/>
</dbReference>
<comment type="subcellular location">
    <subcellularLocation>
        <location evidence="5">Plastid</location>
        <location evidence="5">Chloroplast</location>
    </subcellularLocation>
</comment>